<dbReference type="CDD" id="cd18809">
    <property type="entry name" value="SF1_C_RecD"/>
    <property type="match status" value="1"/>
</dbReference>
<dbReference type="PANTHER" id="PTHR47642:SF5">
    <property type="entry name" value="ATP-DEPENDENT DNA HELICASE"/>
    <property type="match status" value="1"/>
</dbReference>
<dbReference type="InterPro" id="IPR051055">
    <property type="entry name" value="PIF1_helicase"/>
</dbReference>
<evidence type="ECO:0000313" key="2">
    <source>
        <dbReference type="Proteomes" id="UP001152795"/>
    </source>
</evidence>
<dbReference type="SUPFAM" id="SSF56219">
    <property type="entry name" value="DNase I-like"/>
    <property type="match status" value="1"/>
</dbReference>
<dbReference type="SUPFAM" id="SSF52540">
    <property type="entry name" value="P-loop containing nucleoside triphosphate hydrolases"/>
    <property type="match status" value="1"/>
</dbReference>
<comment type="caution">
    <text evidence="1">The sequence shown here is derived from an EMBL/GenBank/DDBJ whole genome shotgun (WGS) entry which is preliminary data.</text>
</comment>
<dbReference type="InterPro" id="IPR027417">
    <property type="entry name" value="P-loop_NTPase"/>
</dbReference>
<gene>
    <name evidence="1" type="ORF">PACLA_8A082190</name>
</gene>
<reference evidence="1" key="1">
    <citation type="submission" date="2020-04" db="EMBL/GenBank/DDBJ databases">
        <authorList>
            <person name="Alioto T."/>
            <person name="Alioto T."/>
            <person name="Gomez Garrido J."/>
        </authorList>
    </citation>
    <scope>NUCLEOTIDE SEQUENCE</scope>
    <source>
        <strain evidence="1">A484AB</strain>
    </source>
</reference>
<dbReference type="PANTHER" id="PTHR47642">
    <property type="entry name" value="ATP-DEPENDENT DNA HELICASE"/>
    <property type="match status" value="1"/>
</dbReference>
<dbReference type="Gene3D" id="3.40.50.300">
    <property type="entry name" value="P-loop containing nucleotide triphosphate hydrolases"/>
    <property type="match status" value="3"/>
</dbReference>
<dbReference type="AlphaFoldDB" id="A0A7D9LFT8"/>
<organism evidence="1 2">
    <name type="scientific">Paramuricea clavata</name>
    <name type="common">Red gorgonian</name>
    <name type="synonym">Violescent sea-whip</name>
    <dbReference type="NCBI Taxonomy" id="317549"/>
    <lineage>
        <taxon>Eukaryota</taxon>
        <taxon>Metazoa</taxon>
        <taxon>Cnidaria</taxon>
        <taxon>Anthozoa</taxon>
        <taxon>Octocorallia</taxon>
        <taxon>Malacalcyonacea</taxon>
        <taxon>Plexauridae</taxon>
        <taxon>Paramuricea</taxon>
    </lineage>
</organism>
<accession>A0A7D9LFT8</accession>
<proteinExistence type="predicted"/>
<dbReference type="OrthoDB" id="5981076at2759"/>
<dbReference type="EMBL" id="CACRXK020016251">
    <property type="protein sequence ID" value="CAB4029564.1"/>
    <property type="molecule type" value="Genomic_DNA"/>
</dbReference>
<dbReference type="Proteomes" id="UP001152795">
    <property type="component" value="Unassembled WGS sequence"/>
</dbReference>
<evidence type="ECO:0000313" key="1">
    <source>
        <dbReference type="EMBL" id="CAB4029564.1"/>
    </source>
</evidence>
<dbReference type="Gene3D" id="3.60.10.10">
    <property type="entry name" value="Endonuclease/exonuclease/phosphatase"/>
    <property type="match status" value="1"/>
</dbReference>
<keyword evidence="2" id="KW-1185">Reference proteome</keyword>
<protein>
    <submittedName>
        <fullName evidence="1">Uncharacterized protein</fullName>
    </submittedName>
</protein>
<dbReference type="Gene3D" id="2.30.30.940">
    <property type="match status" value="1"/>
</dbReference>
<sequence length="567" mass="64519">MIGNITLLHVHQRLKEIFGMSSTDIFAGISIIAVGDLYQLPPIKKNAIFDDYKNETHNLYHPWGVFKMVELTEIMRKKNDKAFTELLNRIRTASHTEDDIKVIQSRCTTTSDPNYPSDALHIWAENTPVNEHNQKKLETIQSPLFLLKAKDQYPKNVNKQDIDRVLARGRSEICGLDFEIHIKEGAIVMLTTNINIQDRLINGQMGTVVKIQVNGSNIPIILYIKFDDENAGKTMINTSANSFARENHLVLIEPVLAKFKVRPGKPSSPEIQRIQFPVALSWACTVHKVQGLTLENVVVSLELNKQRSFNYGQIYVALSRATSLQGLHILGEIQSKHIKANPKVHKEYERLRNSCLRTFTKHKSSNSSFVTISLLNMRSLRKHSNDIKLHLQLFHSDVLAFTETQLLANDSDAEIAANLKPFKIYRQDHDSDKYSSMAIEAIKFVLVDTKLQESRSFLLLYRKNNSSVSQYIEALRYLLNIYRIDMALGDFNMNYFNATDSQPLISLMESLNYTKIVTEPTFVSAGSLLDHVYVKPTSIQIINSSVLSVYYSDHDAVVTSLQFSNDI</sequence>
<name>A0A7D9LFT8_PARCT</name>
<dbReference type="InterPro" id="IPR036691">
    <property type="entry name" value="Endo/exonu/phosph_ase_sf"/>
</dbReference>